<dbReference type="GO" id="GO:0000160">
    <property type="term" value="P:phosphorelay signal transduction system"/>
    <property type="evidence" value="ECO:0007669"/>
    <property type="project" value="InterPro"/>
</dbReference>
<dbReference type="PANTHER" id="PTHR44591:SF21">
    <property type="entry name" value="TWO-COMPONENT RESPONSE REGULATOR"/>
    <property type="match status" value="1"/>
</dbReference>
<evidence type="ECO:0000256" key="1">
    <source>
        <dbReference type="ARBA" id="ARBA00022553"/>
    </source>
</evidence>
<dbReference type="PANTHER" id="PTHR44591">
    <property type="entry name" value="STRESS RESPONSE REGULATOR PROTEIN 1"/>
    <property type="match status" value="1"/>
</dbReference>
<comment type="caution">
    <text evidence="5">The sequence shown here is derived from an EMBL/GenBank/DDBJ whole genome shotgun (WGS) entry which is preliminary data.</text>
</comment>
<name>A0AA87WCV5_9BRAD</name>
<reference evidence="5" key="1">
    <citation type="journal article" date="2014" name="Int. J. Syst. Evol. Microbiol.">
        <title>Complete genome sequence of Corynebacterium casei LMG S-19264T (=DSM 44701T), isolated from a smear-ripened cheese.</title>
        <authorList>
            <consortium name="US DOE Joint Genome Institute (JGI-PGF)"/>
            <person name="Walter F."/>
            <person name="Albersmeier A."/>
            <person name="Kalinowski J."/>
            <person name="Ruckert C."/>
        </authorList>
    </citation>
    <scope>NUCLEOTIDE SEQUENCE</scope>
    <source>
        <strain evidence="5">CGMCC 1.15034</strain>
    </source>
</reference>
<evidence type="ECO:0000313" key="5">
    <source>
        <dbReference type="EMBL" id="GGI33063.1"/>
    </source>
</evidence>
<reference evidence="5" key="2">
    <citation type="submission" date="2022-12" db="EMBL/GenBank/DDBJ databases">
        <authorList>
            <person name="Sun Q."/>
            <person name="Zhou Y."/>
        </authorList>
    </citation>
    <scope>NUCLEOTIDE SEQUENCE</scope>
    <source>
        <strain evidence="5">CGMCC 1.15034</strain>
    </source>
</reference>
<dbReference type="SUPFAM" id="SSF52172">
    <property type="entry name" value="CheY-like"/>
    <property type="match status" value="1"/>
</dbReference>
<feature type="modified residue" description="4-aspartylphosphate" evidence="2">
    <location>
        <position position="182"/>
    </location>
</feature>
<dbReference type="SMART" id="SM00448">
    <property type="entry name" value="REC"/>
    <property type="match status" value="1"/>
</dbReference>
<feature type="compositionally biased region" description="Basic and acidic residues" evidence="3">
    <location>
        <begin position="65"/>
        <end position="82"/>
    </location>
</feature>
<dbReference type="EMBL" id="BMHC01000028">
    <property type="protein sequence ID" value="GGI33063.1"/>
    <property type="molecule type" value="Genomic_DNA"/>
</dbReference>
<dbReference type="InterPro" id="IPR001789">
    <property type="entry name" value="Sig_transdc_resp-reg_receiver"/>
</dbReference>
<evidence type="ECO:0000256" key="3">
    <source>
        <dbReference type="SAM" id="MobiDB-lite"/>
    </source>
</evidence>
<proteinExistence type="predicted"/>
<organism evidence="5 6">
    <name type="scientific">Bradyrhizobium guangdongense</name>
    <dbReference type="NCBI Taxonomy" id="1325090"/>
    <lineage>
        <taxon>Bacteria</taxon>
        <taxon>Pseudomonadati</taxon>
        <taxon>Pseudomonadota</taxon>
        <taxon>Alphaproteobacteria</taxon>
        <taxon>Hyphomicrobiales</taxon>
        <taxon>Nitrobacteraceae</taxon>
        <taxon>Bradyrhizobium</taxon>
    </lineage>
</organism>
<protein>
    <recommendedName>
        <fullName evidence="4">Response regulatory domain-containing protein</fullName>
    </recommendedName>
</protein>
<dbReference type="PROSITE" id="PS50110">
    <property type="entry name" value="RESPONSE_REGULATORY"/>
    <property type="match status" value="1"/>
</dbReference>
<dbReference type="Pfam" id="PF00072">
    <property type="entry name" value="Response_reg"/>
    <property type="match status" value="1"/>
</dbReference>
<feature type="domain" description="Response regulatory" evidence="4">
    <location>
        <begin position="131"/>
        <end position="243"/>
    </location>
</feature>
<dbReference type="AlphaFoldDB" id="A0AA87WCV5"/>
<keyword evidence="1 2" id="KW-0597">Phosphoprotein</keyword>
<evidence type="ECO:0000256" key="2">
    <source>
        <dbReference type="PROSITE-ProRule" id="PRU00169"/>
    </source>
</evidence>
<evidence type="ECO:0000259" key="4">
    <source>
        <dbReference type="PROSITE" id="PS50110"/>
    </source>
</evidence>
<dbReference type="Gene3D" id="3.40.50.2300">
    <property type="match status" value="1"/>
</dbReference>
<feature type="region of interest" description="Disordered" evidence="3">
    <location>
        <begin position="65"/>
        <end position="89"/>
    </location>
</feature>
<sequence length="245" mass="27170">MRRDRLARELRDLGGLADVDAMHADLALRADLGGERFQSRFVAIGEREIAAALCKLDCKRTTDAARRSRDSGRAANRRHETSRQAPSGEQEFTFFQIGTELSSGSRLNMNYFGKAKHWEQPMGQSKPFTATALIVEDDLMQREMLCLLLEESGYEVIQCESAEAAERVLEKNAGALCLMLTDVQLAGQMSGVELAHVAKDRNPKLDVVVTSGRPLMQPLPAGAKFWAKPWAPLDVLREAEIAQLN</sequence>
<accession>A0AA87WCV5</accession>
<dbReference type="InterPro" id="IPR011006">
    <property type="entry name" value="CheY-like_superfamily"/>
</dbReference>
<dbReference type="Proteomes" id="UP000625079">
    <property type="component" value="Unassembled WGS sequence"/>
</dbReference>
<dbReference type="InterPro" id="IPR050595">
    <property type="entry name" value="Bact_response_regulator"/>
</dbReference>
<gene>
    <name evidence="5" type="ORF">GCM10010987_72520</name>
</gene>
<evidence type="ECO:0000313" key="6">
    <source>
        <dbReference type="Proteomes" id="UP000625079"/>
    </source>
</evidence>